<dbReference type="InterPro" id="IPR050269">
    <property type="entry name" value="ComplexI_Subunit6"/>
</dbReference>
<proteinExistence type="inferred from homology"/>
<dbReference type="EMBL" id="MF582363">
    <property type="protein sequence ID" value="ATP84998.1"/>
    <property type="molecule type" value="Genomic_DNA"/>
</dbReference>
<dbReference type="PANTHER" id="PTHR11435">
    <property type="entry name" value="NADH UBIQUINONE OXIDOREDUCTASE SUBUNIT ND6"/>
    <property type="match status" value="1"/>
</dbReference>
<evidence type="ECO:0000256" key="13">
    <source>
        <dbReference type="ARBA" id="ARBA00023136"/>
    </source>
</evidence>
<dbReference type="Pfam" id="PF00499">
    <property type="entry name" value="Oxidored_q3"/>
    <property type="match status" value="1"/>
</dbReference>
<gene>
    <name evidence="16" type="primary">ND6</name>
</gene>
<evidence type="ECO:0000256" key="4">
    <source>
        <dbReference type="ARBA" id="ARBA00021095"/>
    </source>
</evidence>
<evidence type="ECO:0000256" key="6">
    <source>
        <dbReference type="ARBA" id="ARBA00022660"/>
    </source>
</evidence>
<dbReference type="GO" id="GO:0008137">
    <property type="term" value="F:NADH dehydrogenase (ubiquinone) activity"/>
    <property type="evidence" value="ECO:0007669"/>
    <property type="project" value="UniProtKB-UniRule"/>
</dbReference>
<feature type="transmembrane region" description="Helical" evidence="15">
    <location>
        <begin position="47"/>
        <end position="74"/>
    </location>
</feature>
<comment type="catalytic activity">
    <reaction evidence="14 15">
        <text>a ubiquinone + NADH + 5 H(+)(in) = a ubiquinol + NAD(+) + 4 H(+)(out)</text>
        <dbReference type="Rhea" id="RHEA:29091"/>
        <dbReference type="Rhea" id="RHEA-COMP:9565"/>
        <dbReference type="Rhea" id="RHEA-COMP:9566"/>
        <dbReference type="ChEBI" id="CHEBI:15378"/>
        <dbReference type="ChEBI" id="CHEBI:16389"/>
        <dbReference type="ChEBI" id="CHEBI:17976"/>
        <dbReference type="ChEBI" id="CHEBI:57540"/>
        <dbReference type="ChEBI" id="CHEBI:57945"/>
        <dbReference type="EC" id="7.1.1.2"/>
    </reaction>
</comment>
<keyword evidence="10 15" id="KW-1133">Transmembrane helix</keyword>
<keyword evidence="15" id="KW-0830">Ubiquinone</keyword>
<comment type="similarity">
    <text evidence="2 15">Belongs to the complex I subunit 6 family.</text>
</comment>
<dbReference type="GO" id="GO:0031966">
    <property type="term" value="C:mitochondrial membrane"/>
    <property type="evidence" value="ECO:0007669"/>
    <property type="project" value="UniProtKB-SubCell"/>
</dbReference>
<feature type="transmembrane region" description="Helical" evidence="15">
    <location>
        <begin position="148"/>
        <end position="168"/>
    </location>
</feature>
<accession>A0A343LPK4</accession>
<keyword evidence="9 15" id="KW-0249">Electron transport</keyword>
<feature type="transmembrane region" description="Helical" evidence="15">
    <location>
        <begin position="86"/>
        <end position="108"/>
    </location>
</feature>
<organism evidence="16">
    <name type="scientific">Bradypus tridactylus</name>
    <name type="common">Pale-throated three-toed sloth</name>
    <dbReference type="NCBI Taxonomy" id="9354"/>
    <lineage>
        <taxon>Eukaryota</taxon>
        <taxon>Metazoa</taxon>
        <taxon>Chordata</taxon>
        <taxon>Craniata</taxon>
        <taxon>Vertebrata</taxon>
        <taxon>Euteleostomi</taxon>
        <taxon>Mammalia</taxon>
        <taxon>Eutheria</taxon>
        <taxon>Xenarthra</taxon>
        <taxon>Pilosa</taxon>
        <taxon>Folivora</taxon>
        <taxon>Bradypodidae</taxon>
        <taxon>Bradypus</taxon>
    </lineage>
</organism>
<reference evidence="16" key="1">
    <citation type="journal article" date="2017" name="Mitochondrial DNA A DNA Mapp Seq Anal">
        <title>Mitogenomics phylogenetic relationships of thecurrent sloth's genera and species (Bradypodidaeand Megalonychidae).</title>
        <authorList>
            <person name="Ruiz-Garcia M."/>
        </authorList>
    </citation>
    <scope>NUCLEOTIDE SEQUENCE</scope>
</reference>
<evidence type="ECO:0000256" key="15">
    <source>
        <dbReference type="RuleBase" id="RU004430"/>
    </source>
</evidence>
<dbReference type="Gene3D" id="1.20.120.1200">
    <property type="entry name" value="NADH-ubiquinone/plastoquinone oxidoreductase chain 6, subunit NuoJ"/>
    <property type="match status" value="1"/>
</dbReference>
<keyword evidence="8 15" id="KW-1278">Translocase</keyword>
<evidence type="ECO:0000256" key="2">
    <source>
        <dbReference type="ARBA" id="ARBA00005698"/>
    </source>
</evidence>
<evidence type="ECO:0000256" key="14">
    <source>
        <dbReference type="ARBA" id="ARBA00049551"/>
    </source>
</evidence>
<evidence type="ECO:0000256" key="3">
    <source>
        <dbReference type="ARBA" id="ARBA00012944"/>
    </source>
</evidence>
<keyword evidence="6 15" id="KW-0679">Respiratory chain</keyword>
<comment type="subcellular location">
    <subcellularLocation>
        <location evidence="1 15">Mitochondrion membrane</location>
        <topology evidence="1 15">Multi-pass membrane protein</topology>
    </subcellularLocation>
</comment>
<evidence type="ECO:0000256" key="10">
    <source>
        <dbReference type="ARBA" id="ARBA00022989"/>
    </source>
</evidence>
<evidence type="ECO:0000256" key="5">
    <source>
        <dbReference type="ARBA" id="ARBA00022448"/>
    </source>
</evidence>
<evidence type="ECO:0000256" key="12">
    <source>
        <dbReference type="ARBA" id="ARBA00023128"/>
    </source>
</evidence>
<comment type="function">
    <text evidence="15">Core subunit of the mitochondrial membrane respiratory chain NADH dehydrogenase (Complex I) which catalyzes electron transfer from NADH through the respiratory chain, using ubiquinone as an electron acceptor. Essential for the catalytic activity and assembly of complex I.</text>
</comment>
<name>A0A343LPK4_BRATR</name>
<dbReference type="AlphaFoldDB" id="A0A343LPK4"/>
<evidence type="ECO:0000256" key="1">
    <source>
        <dbReference type="ARBA" id="ARBA00004225"/>
    </source>
</evidence>
<keyword evidence="12 15" id="KW-0496">Mitochondrion</keyword>
<evidence type="ECO:0000256" key="8">
    <source>
        <dbReference type="ARBA" id="ARBA00022967"/>
    </source>
</evidence>
<geneLocation type="mitochondrion" evidence="16"/>
<keyword evidence="13 15" id="KW-0472">Membrane</keyword>
<evidence type="ECO:0000256" key="7">
    <source>
        <dbReference type="ARBA" id="ARBA00022692"/>
    </source>
</evidence>
<evidence type="ECO:0000313" key="16">
    <source>
        <dbReference type="EMBL" id="ATP84998.1"/>
    </source>
</evidence>
<protein>
    <recommendedName>
        <fullName evidence="4 15">NADH-ubiquinone oxidoreductase chain 6</fullName>
        <ecNumber evidence="3 15">7.1.1.2</ecNumber>
    </recommendedName>
</protein>
<keyword evidence="7 15" id="KW-0812">Transmembrane</keyword>
<dbReference type="PANTHER" id="PTHR11435:SF1">
    <property type="entry name" value="NADH-UBIQUINONE OXIDOREDUCTASE CHAIN 6"/>
    <property type="match status" value="1"/>
</dbReference>
<keyword evidence="5 15" id="KW-0813">Transport</keyword>
<sequence length="174" mass="18654">MIYAMYVLSVVFVVGFIGFSCKPSPIYGGLGLIVRGGAGCGMVVGFGGSFLGLMVFLVYHGGMLVVFGYTTAMAIEEYPEVCPSNVVVFGGLLSGLLVEGLVVVLLLISDSTESMFCGFKYMEDWVVNGGPEGFVREDYVGVSSLYSYGIWFMVMAGWVLFISVFVVVEVTRSG</sequence>
<dbReference type="EC" id="7.1.1.2" evidence="3 15"/>
<keyword evidence="11 15" id="KW-0520">NAD</keyword>
<dbReference type="InterPro" id="IPR042106">
    <property type="entry name" value="Nuo/plastoQ_OxRdtase_6_NuoJ"/>
</dbReference>
<dbReference type="InterPro" id="IPR001457">
    <property type="entry name" value="NADH_UbQ/plastoQ_OxRdtase_su6"/>
</dbReference>
<evidence type="ECO:0000256" key="11">
    <source>
        <dbReference type="ARBA" id="ARBA00023027"/>
    </source>
</evidence>
<evidence type="ECO:0000256" key="9">
    <source>
        <dbReference type="ARBA" id="ARBA00022982"/>
    </source>
</evidence>